<protein>
    <submittedName>
        <fullName evidence="7">Envelope protein</fullName>
    </submittedName>
</protein>
<proteinExistence type="inferred from homology"/>
<dbReference type="Proteomes" id="UP000232851">
    <property type="component" value="Segment"/>
</dbReference>
<dbReference type="GeneID" id="40524691"/>
<dbReference type="GO" id="GO:0016020">
    <property type="term" value="C:membrane"/>
    <property type="evidence" value="ECO:0007669"/>
    <property type="project" value="UniProtKB-SubCell"/>
</dbReference>
<dbReference type="RefSeq" id="YP_009664636.1">
    <property type="nucleotide sequence ID" value="NC_043054.1"/>
</dbReference>
<evidence type="ECO:0000256" key="4">
    <source>
        <dbReference type="ARBA" id="ARBA00022989"/>
    </source>
</evidence>
<evidence type="ECO:0000256" key="2">
    <source>
        <dbReference type="ARBA" id="ARBA00008930"/>
    </source>
</evidence>
<evidence type="ECO:0000313" key="7">
    <source>
        <dbReference type="EMBL" id="APO15872.1"/>
    </source>
</evidence>
<dbReference type="GO" id="GO:0019033">
    <property type="term" value="C:viral tegument"/>
    <property type="evidence" value="ECO:0007669"/>
    <property type="project" value="InterPro"/>
</dbReference>
<evidence type="ECO:0000256" key="3">
    <source>
        <dbReference type="ARBA" id="ARBA00022692"/>
    </source>
</evidence>
<keyword evidence="4 6" id="KW-1133">Transmembrane helix</keyword>
<dbReference type="Pfam" id="PF05072">
    <property type="entry name" value="Herpes_UL43"/>
    <property type="match status" value="1"/>
</dbReference>
<gene>
    <name evidence="7" type="primary">UL43</name>
</gene>
<keyword evidence="7" id="KW-0946">Virion</keyword>
<feature type="transmembrane region" description="Helical" evidence="6">
    <location>
        <begin position="50"/>
        <end position="69"/>
    </location>
</feature>
<reference evidence="7 8" key="1">
    <citation type="journal article" date="2017" name="Arch. Virol.">
        <title>Genome sequence of bubaline alphaherpesvirus 1 (BuHV1) isolated in Australia in 1972.</title>
        <authorList>
            <person name="Scheffer C.M."/>
            <person name="Varela A.P."/>
            <person name="Cibulski S.P."/>
            <person name="Schmidt C."/>
            <person name="Campos F.S."/>
            <person name="Paim W.P."/>
            <person name="Dos Santos R.N."/>
            <person name="Teixeira T.F."/>
            <person name="Loiko M.R."/>
            <person name="Tochetto C."/>
            <person name="Dos Santos H.F."/>
            <person name="de Lima D.A."/>
            <person name="Cerva C."/>
            <person name="Mayer F.Q."/>
            <person name="Petzhold S.A."/>
            <person name="Franco A.C."/>
            <person name="George T.S."/>
            <person name="Spilki F.R."/>
            <person name="Roehe P.M."/>
        </authorList>
    </citation>
    <scope>NUCLEOTIDE SEQUENCE [LARGE SCALE GENOMIC DNA]</scope>
    <source>
        <strain evidence="8">b6</strain>
    </source>
</reference>
<dbReference type="KEGG" id="vg:40524691"/>
<feature type="transmembrane region" description="Helical" evidence="6">
    <location>
        <begin position="145"/>
        <end position="163"/>
    </location>
</feature>
<keyword evidence="5 6" id="KW-0472">Membrane</keyword>
<comment type="subcellular location">
    <subcellularLocation>
        <location evidence="1">Membrane</location>
        <topology evidence="1">Multi-pass membrane protein</topology>
    </subcellularLocation>
</comment>
<comment type="similarity">
    <text evidence="2">Belongs to the alphaherpesvirinae HHV-1 UL43 family.</text>
</comment>
<organism evidence="7 8">
    <name type="scientific">Bubaline alphaherpesvirus 1</name>
    <dbReference type="NCBI Taxonomy" id="202910"/>
    <lineage>
        <taxon>Viruses</taxon>
        <taxon>Duplodnaviria</taxon>
        <taxon>Heunggongvirae</taxon>
        <taxon>Peploviricota</taxon>
        <taxon>Herviviricetes</taxon>
        <taxon>Herpesvirales</taxon>
        <taxon>Orthoherpesviridae</taxon>
        <taxon>Alphaherpesvirinae</taxon>
        <taxon>Varicellovirus</taxon>
        <taxon>Varicellovirus bubalinealpha1</taxon>
    </lineage>
</organism>
<keyword evidence="7" id="KW-0261">Viral envelope protein</keyword>
<feature type="transmembrane region" description="Helical" evidence="6">
    <location>
        <begin position="108"/>
        <end position="133"/>
    </location>
</feature>
<dbReference type="GO" id="GO:0019031">
    <property type="term" value="C:viral envelope"/>
    <property type="evidence" value="ECO:0007669"/>
    <property type="project" value="UniProtKB-KW"/>
</dbReference>
<keyword evidence="3 6" id="KW-0812">Transmembrane</keyword>
<accession>A0A1L5JKF2</accession>
<dbReference type="InterPro" id="IPR007764">
    <property type="entry name" value="Herpes_UL43"/>
</dbReference>
<evidence type="ECO:0000256" key="1">
    <source>
        <dbReference type="ARBA" id="ARBA00004141"/>
    </source>
</evidence>
<evidence type="ECO:0000256" key="6">
    <source>
        <dbReference type="SAM" id="Phobius"/>
    </source>
</evidence>
<keyword evidence="8" id="KW-1185">Reference proteome</keyword>
<evidence type="ECO:0000313" key="8">
    <source>
        <dbReference type="Proteomes" id="UP000232851"/>
    </source>
</evidence>
<sequence>MFASRRVSGCAGTRAGCGPCALAATGALAAMGAHTGLTAAALDAVGRARGPAATPALAAALAAAAALVCWRPAAQTLRRRLAPLGRLAQALAVAAGLAVWAAGPAPAALRGALTAAAAAYAVCGVPVHCAHFATAAAGTGAHFRTALLAMTCGLLLGLSAGRWGARPEALAAAGAAAALAVAAADAAAALEDTCHYKICRYAALRTLAPLGEAPCPADPCGAREDAVPARAPARAAAAELALSAVALAAAAALWAPGRALGFERGGRWRTRGAVLLSVAGGHGVALAEHLCLRYARADAADGALMAHVGVCALGAALPLCGAEGGAPAALASATAGALVACVWVRRRARGSARLAAAHVAKVLHAALCLCVGACWACADE</sequence>
<feature type="transmembrane region" description="Helical" evidence="6">
    <location>
        <begin position="325"/>
        <end position="344"/>
    </location>
</feature>
<name>A0A1L5JKF2_9ALPH</name>
<dbReference type="EMBL" id="KU936049">
    <property type="protein sequence ID" value="APO15872.1"/>
    <property type="molecule type" value="Genomic_DNA"/>
</dbReference>
<feature type="transmembrane region" description="Helical" evidence="6">
    <location>
        <begin position="169"/>
        <end position="190"/>
    </location>
</feature>
<evidence type="ECO:0000256" key="5">
    <source>
        <dbReference type="ARBA" id="ARBA00023136"/>
    </source>
</evidence>
<feature type="transmembrane region" description="Helical" evidence="6">
    <location>
        <begin position="81"/>
        <end position="102"/>
    </location>
</feature>
<feature type="transmembrane region" description="Helical" evidence="6">
    <location>
        <begin position="236"/>
        <end position="256"/>
    </location>
</feature>